<dbReference type="GeneID" id="63817057"/>
<dbReference type="VEuPathDB" id="FungiDB:P175DRAFT_0534810"/>
<protein>
    <submittedName>
        <fullName evidence="2">Uncharacterized protein</fullName>
    </submittedName>
</protein>
<sequence>MPRIKRLCRSHVANTLQLLGREDLAGWIVLGLMAPVLPQRSQTCSRMKRRFRCRPSEESVGEHIGSHHTPGHRNVIQVSKWTPQLVAVISHGYCQRDMAQMVEICAKEDEPVSRIEKGHPDTEHAHARSALYA</sequence>
<gene>
    <name evidence="2" type="ORF">P175DRAFT_0534810</name>
</gene>
<reference evidence="2 3" key="1">
    <citation type="journal article" date="2018" name="Proc. Natl. Acad. Sci. U.S.A.">
        <title>Linking secondary metabolites to gene clusters through genome sequencing of six diverse Aspergillus species.</title>
        <authorList>
            <person name="Kaerboelling I."/>
            <person name="Vesth T.C."/>
            <person name="Frisvad J.C."/>
            <person name="Nybo J.L."/>
            <person name="Theobald S."/>
            <person name="Kuo A."/>
            <person name="Bowyer P."/>
            <person name="Matsuda Y."/>
            <person name="Mondo S."/>
            <person name="Lyhne E.K."/>
            <person name="Kogle M.E."/>
            <person name="Clum A."/>
            <person name="Lipzen A."/>
            <person name="Salamov A."/>
            <person name="Ngan C.Y."/>
            <person name="Daum C."/>
            <person name="Chiniquy J."/>
            <person name="Barry K."/>
            <person name="LaButti K."/>
            <person name="Haridas S."/>
            <person name="Simmons B.A."/>
            <person name="Magnuson J.K."/>
            <person name="Mortensen U.H."/>
            <person name="Larsen T.O."/>
            <person name="Grigoriev I.V."/>
            <person name="Baker S.E."/>
            <person name="Andersen M.R."/>
        </authorList>
    </citation>
    <scope>NUCLEOTIDE SEQUENCE [LARGE SCALE GENOMIC DNA]</scope>
    <source>
        <strain evidence="2 3">IBT 24754</strain>
    </source>
</reference>
<comment type="caution">
    <text evidence="2">The sequence shown here is derived from an EMBL/GenBank/DDBJ whole genome shotgun (WGS) entry which is preliminary data.</text>
</comment>
<dbReference type="EMBL" id="MSFN02000007">
    <property type="protein sequence ID" value="PTU19021.1"/>
    <property type="molecule type" value="Genomic_DNA"/>
</dbReference>
<name>A0A2T5LRX0_9EURO</name>
<evidence type="ECO:0000313" key="3">
    <source>
        <dbReference type="Proteomes" id="UP000244073"/>
    </source>
</evidence>
<dbReference type="Proteomes" id="UP000244073">
    <property type="component" value="Unassembled WGS sequence"/>
</dbReference>
<feature type="region of interest" description="Disordered" evidence="1">
    <location>
        <begin position="112"/>
        <end position="133"/>
    </location>
</feature>
<proteinExistence type="predicted"/>
<dbReference type="AlphaFoldDB" id="A0A2T5LRX0"/>
<dbReference type="RefSeq" id="XP_040750413.1">
    <property type="nucleotide sequence ID" value="XM_040900175.1"/>
</dbReference>
<evidence type="ECO:0000256" key="1">
    <source>
        <dbReference type="SAM" id="MobiDB-lite"/>
    </source>
</evidence>
<feature type="compositionally biased region" description="Basic and acidic residues" evidence="1">
    <location>
        <begin position="112"/>
        <end position="126"/>
    </location>
</feature>
<organism evidence="2 3">
    <name type="scientific">Aspergillus ochraceoroseus IBT 24754</name>
    <dbReference type="NCBI Taxonomy" id="1392256"/>
    <lineage>
        <taxon>Eukaryota</taxon>
        <taxon>Fungi</taxon>
        <taxon>Dikarya</taxon>
        <taxon>Ascomycota</taxon>
        <taxon>Pezizomycotina</taxon>
        <taxon>Eurotiomycetes</taxon>
        <taxon>Eurotiomycetidae</taxon>
        <taxon>Eurotiales</taxon>
        <taxon>Aspergillaceae</taxon>
        <taxon>Aspergillus</taxon>
        <taxon>Aspergillus subgen. Nidulantes</taxon>
    </lineage>
</organism>
<accession>A0A2T5LRX0</accession>
<evidence type="ECO:0000313" key="2">
    <source>
        <dbReference type="EMBL" id="PTU19021.1"/>
    </source>
</evidence>